<evidence type="ECO:0000313" key="2">
    <source>
        <dbReference type="Araport" id="AT4G01703"/>
    </source>
</evidence>
<keyword evidence="1" id="KW-1133">Transmembrane helix</keyword>
<dbReference type="EMBL" id="CACSHJ010000095">
    <property type="protein sequence ID" value="CAA0393073.1"/>
    <property type="molecule type" value="Genomic_DNA"/>
</dbReference>
<dbReference type="Proteomes" id="UP000434276">
    <property type="component" value="Unassembled WGS sequence"/>
</dbReference>
<keyword evidence="1" id="KW-0472">Membrane</keyword>
<gene>
    <name evidence="2" type="ordered locus">At4g01703</name>
    <name evidence="4" type="ORF">AN1_LOCUS16955</name>
    <name evidence="3" type="ORF">C24_LOCUS16826</name>
</gene>
<dbReference type="RefSeq" id="NP_001118914.1">
    <property type="nucleotide sequence ID" value="NM_001125442.1"/>
</dbReference>
<dbReference type="KEGG" id="ath:AT4G01703"/>
<evidence type="ECO:0000313" key="6">
    <source>
        <dbReference type="Proteomes" id="UP000434276"/>
    </source>
</evidence>
<feature type="transmembrane region" description="Helical" evidence="1">
    <location>
        <begin position="12"/>
        <end position="28"/>
    </location>
</feature>
<dbReference type="EMBL" id="CACRSJ010000109">
    <property type="protein sequence ID" value="VYS61525.1"/>
    <property type="molecule type" value="Genomic_DNA"/>
</dbReference>
<evidence type="ECO:0000256" key="1">
    <source>
        <dbReference type="SAM" id="Phobius"/>
    </source>
</evidence>
<dbReference type="ExpressionAtlas" id="A0A654FL14">
    <property type="expression patterns" value="baseline"/>
</dbReference>
<evidence type="ECO:0000313" key="5">
    <source>
        <dbReference type="Proteomes" id="UP000426265"/>
    </source>
</evidence>
<dbReference type="Araport" id="AT4G01703"/>
<protein>
    <submittedName>
        <fullName evidence="4">Uncharacterized protein</fullName>
    </submittedName>
</protein>
<accession>A0A654FL14</accession>
<evidence type="ECO:0000313" key="3">
    <source>
        <dbReference type="EMBL" id="CAA0393073.1"/>
    </source>
</evidence>
<dbReference type="GeneID" id="6241439"/>
<evidence type="ECO:0000313" key="4">
    <source>
        <dbReference type="EMBL" id="VYS61525.1"/>
    </source>
</evidence>
<dbReference type="OrthoDB" id="1021058at2759"/>
<organism evidence="4 5">
    <name type="scientific">Arabidopsis thaliana</name>
    <name type="common">Mouse-ear cress</name>
    <dbReference type="NCBI Taxonomy" id="3702"/>
    <lineage>
        <taxon>Eukaryota</taxon>
        <taxon>Viridiplantae</taxon>
        <taxon>Streptophyta</taxon>
        <taxon>Embryophyta</taxon>
        <taxon>Tracheophyta</taxon>
        <taxon>Spermatophyta</taxon>
        <taxon>Magnoliopsida</taxon>
        <taxon>eudicotyledons</taxon>
        <taxon>Gunneridae</taxon>
        <taxon>Pentapetalae</taxon>
        <taxon>rosids</taxon>
        <taxon>malvids</taxon>
        <taxon>Brassicales</taxon>
        <taxon>Brassicaceae</taxon>
        <taxon>Camelineae</taxon>
        <taxon>Arabidopsis</taxon>
    </lineage>
</organism>
<name>A0A654FL14_ARATH</name>
<dbReference type="Proteomes" id="UP000426265">
    <property type="component" value="Unassembled WGS sequence"/>
</dbReference>
<sequence>MWLRNSYPTYGYSSAGLIVGIDRVLVFLKGQEFCRRS</sequence>
<reference evidence="4 5" key="1">
    <citation type="submission" date="2019-11" db="EMBL/GenBank/DDBJ databases">
        <authorList>
            <person name="Jiao W.-B."/>
            <person name="Schneeberger K."/>
        </authorList>
    </citation>
    <scope>NUCLEOTIDE SEQUENCE [LARGE SCALE GENOMIC DNA]</scope>
    <source>
        <strain evidence="5">cv. An-1</strain>
        <strain evidence="6">cv. C24</strain>
    </source>
</reference>
<proteinExistence type="predicted"/>
<keyword evidence="1" id="KW-0812">Transmembrane</keyword>
<dbReference type="AlphaFoldDB" id="A0A654FL14"/>